<evidence type="ECO:0000313" key="2">
    <source>
        <dbReference type="EMBL" id="MFB9524618.1"/>
    </source>
</evidence>
<dbReference type="RefSeq" id="WP_345224871.1">
    <property type="nucleotide sequence ID" value="NZ_BAAAXE010000013.1"/>
</dbReference>
<evidence type="ECO:0000256" key="1">
    <source>
        <dbReference type="SAM" id="Phobius"/>
    </source>
</evidence>
<keyword evidence="1" id="KW-0812">Transmembrane</keyword>
<proteinExistence type="predicted"/>
<name>A0ABV5PPD4_STRCM</name>
<comment type="caution">
    <text evidence="2">The sequence shown here is derived from an EMBL/GenBank/DDBJ whole genome shotgun (WGS) entry which is preliminary data.</text>
</comment>
<accession>A0ABV5PPD4</accession>
<dbReference type="EMBL" id="JBHMCR010000022">
    <property type="protein sequence ID" value="MFB9524618.1"/>
    <property type="molecule type" value="Genomic_DNA"/>
</dbReference>
<protein>
    <submittedName>
        <fullName evidence="2">Uncharacterized protein</fullName>
    </submittedName>
</protein>
<gene>
    <name evidence="2" type="ORF">ACFFTU_32280</name>
</gene>
<feature type="transmembrane region" description="Helical" evidence="1">
    <location>
        <begin position="32"/>
        <end position="54"/>
    </location>
</feature>
<sequence>MNTTMTKTMLWMLLAIAVAANAFFNYRMNGTPQILCSVGAGIVALASIAGLVAVRRASSD</sequence>
<dbReference type="Proteomes" id="UP001589718">
    <property type="component" value="Unassembled WGS sequence"/>
</dbReference>
<keyword evidence="3" id="KW-1185">Reference proteome</keyword>
<evidence type="ECO:0000313" key="3">
    <source>
        <dbReference type="Proteomes" id="UP001589718"/>
    </source>
</evidence>
<organism evidence="2 3">
    <name type="scientific">Streptomyces cremeus</name>
    <dbReference type="NCBI Taxonomy" id="66881"/>
    <lineage>
        <taxon>Bacteria</taxon>
        <taxon>Bacillati</taxon>
        <taxon>Actinomycetota</taxon>
        <taxon>Actinomycetes</taxon>
        <taxon>Kitasatosporales</taxon>
        <taxon>Streptomycetaceae</taxon>
        <taxon>Streptomyces</taxon>
    </lineage>
</organism>
<reference evidence="2 3" key="1">
    <citation type="submission" date="2024-09" db="EMBL/GenBank/DDBJ databases">
        <authorList>
            <person name="Sun Q."/>
            <person name="Mori K."/>
        </authorList>
    </citation>
    <scope>NUCLEOTIDE SEQUENCE [LARGE SCALE GENOMIC DNA]</scope>
    <source>
        <strain evidence="2 3">JCM 4362</strain>
    </source>
</reference>
<keyword evidence="1" id="KW-0472">Membrane</keyword>
<keyword evidence="1" id="KW-1133">Transmembrane helix</keyword>